<dbReference type="OrthoDB" id="1634048at2"/>
<protein>
    <submittedName>
        <fullName evidence="1">Uncharacterized protein</fullName>
    </submittedName>
</protein>
<dbReference type="EMBL" id="SAWY01000036">
    <property type="protein sequence ID" value="TPH13261.1"/>
    <property type="molecule type" value="Genomic_DNA"/>
</dbReference>
<accession>A0A502KTC4</accession>
<comment type="caution">
    <text evidence="1">The sequence shown here is derived from an EMBL/GenBank/DDBJ whole genome shotgun (WGS) entry which is preliminary data.</text>
</comment>
<dbReference type="RefSeq" id="WP_140604579.1">
    <property type="nucleotide sequence ID" value="NZ_SAWY01000036.1"/>
</dbReference>
<reference evidence="1 2" key="1">
    <citation type="submission" date="2019-01" db="EMBL/GenBank/DDBJ databases">
        <title>Litorilituus lipolytica sp. nov., isolated from intertidal sand of the Yellow Sea in China.</title>
        <authorList>
            <person name="Liu A."/>
        </authorList>
    </citation>
    <scope>NUCLEOTIDE SEQUENCE [LARGE SCALE GENOMIC DNA]</scope>
    <source>
        <strain evidence="1 2">RZ04</strain>
    </source>
</reference>
<sequence length="80" mass="9005">MLTLIAINNTEYYKNTVQDDYYISEESLGIWHGDQKEQCKLLQNVNVTDLNNLLNSEHSVCGTESSNLNIKSGRLVEGGK</sequence>
<keyword evidence="2" id="KW-1185">Reference proteome</keyword>
<proteinExistence type="predicted"/>
<gene>
    <name evidence="1" type="ORF">EPA86_13790</name>
</gene>
<evidence type="ECO:0000313" key="2">
    <source>
        <dbReference type="Proteomes" id="UP000315303"/>
    </source>
</evidence>
<name>A0A502KTC4_9GAMM</name>
<evidence type="ECO:0000313" key="1">
    <source>
        <dbReference type="EMBL" id="TPH13261.1"/>
    </source>
</evidence>
<dbReference type="AlphaFoldDB" id="A0A502KTC4"/>
<organism evidence="1 2">
    <name type="scientific">Litorilituus lipolyticus</name>
    <dbReference type="NCBI Taxonomy" id="2491017"/>
    <lineage>
        <taxon>Bacteria</taxon>
        <taxon>Pseudomonadati</taxon>
        <taxon>Pseudomonadota</taxon>
        <taxon>Gammaproteobacteria</taxon>
        <taxon>Alteromonadales</taxon>
        <taxon>Colwelliaceae</taxon>
        <taxon>Litorilituus</taxon>
    </lineage>
</organism>
<dbReference type="Proteomes" id="UP000315303">
    <property type="component" value="Unassembled WGS sequence"/>
</dbReference>